<name>A0ABP8J4L6_9BACT</name>
<evidence type="ECO:0000313" key="2">
    <source>
        <dbReference type="Proteomes" id="UP001500454"/>
    </source>
</evidence>
<evidence type="ECO:0000313" key="1">
    <source>
        <dbReference type="EMBL" id="GAA4384543.1"/>
    </source>
</evidence>
<gene>
    <name evidence="1" type="ORF">GCM10023186_26920</name>
</gene>
<keyword evidence="2" id="KW-1185">Reference proteome</keyword>
<organism evidence="1 2">
    <name type="scientific">Hymenobacter koreensis</name>
    <dbReference type="NCBI Taxonomy" id="1084523"/>
    <lineage>
        <taxon>Bacteria</taxon>
        <taxon>Pseudomonadati</taxon>
        <taxon>Bacteroidota</taxon>
        <taxon>Cytophagia</taxon>
        <taxon>Cytophagales</taxon>
        <taxon>Hymenobacteraceae</taxon>
        <taxon>Hymenobacter</taxon>
    </lineage>
</organism>
<comment type="caution">
    <text evidence="1">The sequence shown here is derived from an EMBL/GenBank/DDBJ whole genome shotgun (WGS) entry which is preliminary data.</text>
</comment>
<sequence>MQPFRGRKLGQGLIGQLLVTDETATNGREQYRGKGFGGKHIEGERAWAAAKGTTAHYMKGDAALGQKYRSASGSS</sequence>
<dbReference type="Proteomes" id="UP001500454">
    <property type="component" value="Unassembled WGS sequence"/>
</dbReference>
<accession>A0ABP8J4L6</accession>
<reference evidence="2" key="1">
    <citation type="journal article" date="2019" name="Int. J. Syst. Evol. Microbiol.">
        <title>The Global Catalogue of Microorganisms (GCM) 10K type strain sequencing project: providing services to taxonomists for standard genome sequencing and annotation.</title>
        <authorList>
            <consortium name="The Broad Institute Genomics Platform"/>
            <consortium name="The Broad Institute Genome Sequencing Center for Infectious Disease"/>
            <person name="Wu L."/>
            <person name="Ma J."/>
        </authorList>
    </citation>
    <scope>NUCLEOTIDE SEQUENCE [LARGE SCALE GENOMIC DNA]</scope>
    <source>
        <strain evidence="2">JCM 17924</strain>
    </source>
</reference>
<dbReference type="EMBL" id="BAABHA010000008">
    <property type="protein sequence ID" value="GAA4384543.1"/>
    <property type="molecule type" value="Genomic_DNA"/>
</dbReference>
<proteinExistence type="predicted"/>
<protein>
    <submittedName>
        <fullName evidence="1">Uncharacterized protein</fullName>
    </submittedName>
</protein>